<dbReference type="AlphaFoldDB" id="A0A915D4L9"/>
<evidence type="ECO:0000256" key="2">
    <source>
        <dbReference type="SAM" id="SignalP"/>
    </source>
</evidence>
<name>A0A915D4L9_9BILA</name>
<keyword evidence="2" id="KW-0732">Signal</keyword>
<organism evidence="3 4">
    <name type="scientific">Ditylenchus dipsaci</name>
    <dbReference type="NCBI Taxonomy" id="166011"/>
    <lineage>
        <taxon>Eukaryota</taxon>
        <taxon>Metazoa</taxon>
        <taxon>Ecdysozoa</taxon>
        <taxon>Nematoda</taxon>
        <taxon>Chromadorea</taxon>
        <taxon>Rhabditida</taxon>
        <taxon>Tylenchina</taxon>
        <taxon>Tylenchomorpha</taxon>
        <taxon>Sphaerularioidea</taxon>
        <taxon>Anguinidae</taxon>
        <taxon>Anguininae</taxon>
        <taxon>Ditylenchus</taxon>
    </lineage>
</organism>
<dbReference type="WBParaSite" id="jg15340">
    <property type="protein sequence ID" value="jg15340"/>
    <property type="gene ID" value="jg15340"/>
</dbReference>
<feature type="compositionally biased region" description="Basic and acidic residues" evidence="1">
    <location>
        <begin position="127"/>
        <end position="137"/>
    </location>
</feature>
<protein>
    <submittedName>
        <fullName evidence="4">Uncharacterized protein</fullName>
    </submittedName>
</protein>
<dbReference type="Proteomes" id="UP000887574">
    <property type="component" value="Unplaced"/>
</dbReference>
<feature type="compositionally biased region" description="Polar residues" evidence="1">
    <location>
        <begin position="101"/>
        <end position="125"/>
    </location>
</feature>
<keyword evidence="3" id="KW-1185">Reference proteome</keyword>
<feature type="region of interest" description="Disordered" evidence="1">
    <location>
        <begin position="101"/>
        <end position="137"/>
    </location>
</feature>
<sequence length="239" mass="27545">MRFLLLCLSVIRKVVSTEQPVVVLSICAIGGLSQVISQVYVQAISLFHSARWNHHFFRSPIRFVMDFSCQSCVNMRFVFYLKGKILSEIAQIDSFGMNEAASSMQTQPSTSNAMSSGRNEPNSFPHQEIKHKSIDKDGPKFFNLTRAKARIRKHVDNKKKKWLKIRNIPNTPKKKPKQDGQKVEASPEKQSMDINDWQVEIRKFVASLSKRENRRTKKTLKKSESLRQAKNLLNEYVAF</sequence>
<accession>A0A915D4L9</accession>
<feature type="region of interest" description="Disordered" evidence="1">
    <location>
        <begin position="165"/>
        <end position="191"/>
    </location>
</feature>
<proteinExistence type="predicted"/>
<feature type="compositionally biased region" description="Basic and acidic residues" evidence="1">
    <location>
        <begin position="177"/>
        <end position="191"/>
    </location>
</feature>
<evidence type="ECO:0000313" key="4">
    <source>
        <dbReference type="WBParaSite" id="jg15340"/>
    </source>
</evidence>
<feature type="signal peptide" evidence="2">
    <location>
        <begin position="1"/>
        <end position="16"/>
    </location>
</feature>
<evidence type="ECO:0000313" key="3">
    <source>
        <dbReference type="Proteomes" id="UP000887574"/>
    </source>
</evidence>
<feature type="chain" id="PRO_5037955277" evidence="2">
    <location>
        <begin position="17"/>
        <end position="239"/>
    </location>
</feature>
<evidence type="ECO:0000256" key="1">
    <source>
        <dbReference type="SAM" id="MobiDB-lite"/>
    </source>
</evidence>
<reference evidence="4" key="1">
    <citation type="submission" date="2022-11" db="UniProtKB">
        <authorList>
            <consortium name="WormBaseParasite"/>
        </authorList>
    </citation>
    <scope>IDENTIFICATION</scope>
</reference>